<sequence>MAISFHQEYGIKPILVGSAPLPFTRLSSIPEAIEYFPKLHDETEFAHILLRVAQKYQRTGKKLLLVGTSDIYVRNIILNAEFLKKYYVFNYPSAAIMDQLQNKKSFYELCDTLQIEHPNTIFVGRNETPEQFDDSKLQYPLIIKPSNVVAYFDMHFAGKEKVYRVKTRDQVLGVIKLLRNAGYDDELIIQEFIPGDDTNMWDGVLYVNSNHKTELVALGQVVLQEHTPTAIGNLVAIITRNNLPLMKQMQEILEKIGYTGFANFDIKYDKRDQKFKIFEINIRQGRSSYYVTQTGHNMAKYLVEDCVAQRELPIEYNQSEYLFSIVPKMVLRHFVFNPTVKKDIRRLIRQKKWGNPLFYSADRSLKRSSYLFARQVNYVKKYSQNKW</sequence>
<proteinExistence type="predicted"/>
<name>A0A1L6XEE9_9LACO</name>
<protein>
    <submittedName>
        <fullName evidence="3">Carboxylate--amine ligase</fullName>
    </submittedName>
</protein>
<keyword evidence="1" id="KW-0547">Nucleotide-binding</keyword>
<feature type="domain" description="ATP-grasp" evidence="2">
    <location>
        <begin position="107"/>
        <end position="307"/>
    </location>
</feature>
<dbReference type="GO" id="GO:0046872">
    <property type="term" value="F:metal ion binding"/>
    <property type="evidence" value="ECO:0007669"/>
    <property type="project" value="InterPro"/>
</dbReference>
<dbReference type="KEGG" id="lah:LA20533_07885"/>
<dbReference type="GO" id="GO:0005524">
    <property type="term" value="F:ATP binding"/>
    <property type="evidence" value="ECO:0007669"/>
    <property type="project" value="UniProtKB-UniRule"/>
</dbReference>
<dbReference type="Proteomes" id="UP000185499">
    <property type="component" value="Chromosome"/>
</dbReference>
<organism evidence="3 4">
    <name type="scientific">Amylolactobacillus amylophilus DSM 20533 = JCM 1125</name>
    <dbReference type="NCBI Taxonomy" id="1423721"/>
    <lineage>
        <taxon>Bacteria</taxon>
        <taxon>Bacillati</taxon>
        <taxon>Bacillota</taxon>
        <taxon>Bacilli</taxon>
        <taxon>Lactobacillales</taxon>
        <taxon>Lactobacillaceae</taxon>
        <taxon>Amylolactobacillus</taxon>
    </lineage>
</organism>
<dbReference type="InterPro" id="IPR013815">
    <property type="entry name" value="ATP_grasp_subdomain_1"/>
</dbReference>
<gene>
    <name evidence="3" type="ORF">LA20533_07885</name>
</gene>
<keyword evidence="3" id="KW-0436">Ligase</keyword>
<dbReference type="OrthoDB" id="5420347at2"/>
<dbReference type="SUPFAM" id="SSF56059">
    <property type="entry name" value="Glutathione synthetase ATP-binding domain-like"/>
    <property type="match status" value="1"/>
</dbReference>
<reference evidence="3 4" key="1">
    <citation type="submission" date="2016-12" db="EMBL/GenBank/DDBJ databases">
        <title>The whole genome sequencing and assembly of Lactobacillus amylophilus DSM 20533T strain.</title>
        <authorList>
            <person name="Lee Y.-J."/>
            <person name="Yi H."/>
            <person name="Bahn Y.-S."/>
            <person name="Kim J.F."/>
            <person name="Lee D.-W."/>
        </authorList>
    </citation>
    <scope>NUCLEOTIDE SEQUENCE [LARGE SCALE GENOMIC DNA]</scope>
    <source>
        <strain evidence="3 4">DSM 20533</strain>
    </source>
</reference>
<evidence type="ECO:0000259" key="2">
    <source>
        <dbReference type="PROSITE" id="PS50975"/>
    </source>
</evidence>
<dbReference type="GO" id="GO:0016874">
    <property type="term" value="F:ligase activity"/>
    <property type="evidence" value="ECO:0007669"/>
    <property type="project" value="UniProtKB-KW"/>
</dbReference>
<keyword evidence="1" id="KW-0067">ATP-binding</keyword>
<evidence type="ECO:0000313" key="3">
    <source>
        <dbReference type="EMBL" id="APT19349.1"/>
    </source>
</evidence>
<dbReference type="AlphaFoldDB" id="A0A1L6XEE9"/>
<accession>A0A1L6XEE9</accession>
<evidence type="ECO:0000313" key="4">
    <source>
        <dbReference type="Proteomes" id="UP000185499"/>
    </source>
</evidence>
<dbReference type="PROSITE" id="PS50975">
    <property type="entry name" value="ATP_GRASP"/>
    <property type="match status" value="1"/>
</dbReference>
<evidence type="ECO:0000256" key="1">
    <source>
        <dbReference type="PROSITE-ProRule" id="PRU00409"/>
    </source>
</evidence>
<dbReference type="EMBL" id="CP018888">
    <property type="protein sequence ID" value="APT19349.1"/>
    <property type="molecule type" value="Genomic_DNA"/>
</dbReference>
<dbReference type="Gene3D" id="3.30.1490.20">
    <property type="entry name" value="ATP-grasp fold, A domain"/>
    <property type="match status" value="1"/>
</dbReference>
<dbReference type="InterPro" id="IPR011761">
    <property type="entry name" value="ATP-grasp"/>
</dbReference>
<keyword evidence="4" id="KW-1185">Reference proteome</keyword>
<dbReference type="Gene3D" id="3.30.470.20">
    <property type="entry name" value="ATP-grasp fold, B domain"/>
    <property type="match status" value="1"/>
</dbReference>